<protein>
    <submittedName>
        <fullName evidence="5">LacI family transcriptional regulator</fullName>
    </submittedName>
</protein>
<evidence type="ECO:0000256" key="2">
    <source>
        <dbReference type="ARBA" id="ARBA00023125"/>
    </source>
</evidence>
<organism evidence="5 6">
    <name type="scientific">Pusillibacter faecalis</name>
    <dbReference type="NCBI Taxonomy" id="2714358"/>
    <lineage>
        <taxon>Bacteria</taxon>
        <taxon>Bacillati</taxon>
        <taxon>Bacillota</taxon>
        <taxon>Clostridia</taxon>
        <taxon>Eubacteriales</taxon>
        <taxon>Oscillospiraceae</taxon>
        <taxon>Pusillibacter</taxon>
    </lineage>
</organism>
<evidence type="ECO:0000259" key="4">
    <source>
        <dbReference type="PROSITE" id="PS50932"/>
    </source>
</evidence>
<dbReference type="Proteomes" id="UP000679848">
    <property type="component" value="Chromosome"/>
</dbReference>
<dbReference type="InterPro" id="IPR046335">
    <property type="entry name" value="LacI/GalR-like_sensor"/>
</dbReference>
<dbReference type="CDD" id="cd06267">
    <property type="entry name" value="PBP1_LacI_sugar_binding-like"/>
    <property type="match status" value="1"/>
</dbReference>
<keyword evidence="6" id="KW-1185">Reference proteome</keyword>
<dbReference type="InterPro" id="IPR010982">
    <property type="entry name" value="Lambda_DNA-bd_dom_sf"/>
</dbReference>
<evidence type="ECO:0000256" key="3">
    <source>
        <dbReference type="ARBA" id="ARBA00023163"/>
    </source>
</evidence>
<dbReference type="Gene3D" id="3.40.50.2300">
    <property type="match status" value="2"/>
</dbReference>
<keyword evidence="1" id="KW-0805">Transcription regulation</keyword>
<evidence type="ECO:0000313" key="5">
    <source>
        <dbReference type="EMBL" id="BCK84017.1"/>
    </source>
</evidence>
<dbReference type="PANTHER" id="PTHR30146:SF109">
    <property type="entry name" value="HTH-TYPE TRANSCRIPTIONAL REGULATOR GALS"/>
    <property type="match status" value="1"/>
</dbReference>
<proteinExistence type="predicted"/>
<accession>A0A810QCQ2</accession>
<dbReference type="PROSITE" id="PS50932">
    <property type="entry name" value="HTH_LACI_2"/>
    <property type="match status" value="1"/>
</dbReference>
<dbReference type="GO" id="GO:0003700">
    <property type="term" value="F:DNA-binding transcription factor activity"/>
    <property type="evidence" value="ECO:0007669"/>
    <property type="project" value="TreeGrafter"/>
</dbReference>
<dbReference type="EMBL" id="AP023420">
    <property type="protein sequence ID" value="BCK84017.1"/>
    <property type="molecule type" value="Genomic_DNA"/>
</dbReference>
<dbReference type="SMART" id="SM00354">
    <property type="entry name" value="HTH_LACI"/>
    <property type="match status" value="1"/>
</dbReference>
<keyword evidence="3" id="KW-0804">Transcription</keyword>
<dbReference type="SUPFAM" id="SSF47413">
    <property type="entry name" value="lambda repressor-like DNA-binding domains"/>
    <property type="match status" value="1"/>
</dbReference>
<reference evidence="5" key="1">
    <citation type="submission" date="2020-09" db="EMBL/GenBank/DDBJ databases">
        <title>New species isolated from human feces.</title>
        <authorList>
            <person name="Kitahara M."/>
            <person name="Shigeno Y."/>
            <person name="Shime M."/>
            <person name="Matsumoto Y."/>
            <person name="Nakamura S."/>
            <person name="Motooka D."/>
            <person name="Fukuoka S."/>
            <person name="Nishikawa H."/>
            <person name="Benno Y."/>
        </authorList>
    </citation>
    <scope>NUCLEOTIDE SEQUENCE</scope>
    <source>
        <strain evidence="5">MM59</strain>
    </source>
</reference>
<dbReference type="Pfam" id="PF13377">
    <property type="entry name" value="Peripla_BP_3"/>
    <property type="match status" value="1"/>
</dbReference>
<dbReference type="GO" id="GO:0000976">
    <property type="term" value="F:transcription cis-regulatory region binding"/>
    <property type="evidence" value="ECO:0007669"/>
    <property type="project" value="TreeGrafter"/>
</dbReference>
<dbReference type="SUPFAM" id="SSF53822">
    <property type="entry name" value="Periplasmic binding protein-like I"/>
    <property type="match status" value="1"/>
</dbReference>
<dbReference type="InterPro" id="IPR028082">
    <property type="entry name" value="Peripla_BP_I"/>
</dbReference>
<keyword evidence="2" id="KW-0238">DNA-binding</keyword>
<dbReference type="CDD" id="cd01392">
    <property type="entry name" value="HTH_LacI"/>
    <property type="match status" value="1"/>
</dbReference>
<dbReference type="Pfam" id="PF00356">
    <property type="entry name" value="LacI"/>
    <property type="match status" value="1"/>
</dbReference>
<dbReference type="InterPro" id="IPR000843">
    <property type="entry name" value="HTH_LacI"/>
</dbReference>
<dbReference type="AlphaFoldDB" id="A0A810QCQ2"/>
<sequence>MKKTKVTAKDVAKRAGVSPATVSMILSGKGSSKFPEKTCRRVIDACNELGYVRNGLLRSSVPDDKVLVAITPTLSNLYYVHMVEAMQRRAKELGYVLLAFDTFREIPQETRIMQVCNQFPFAGVCFLYPLENNMLMQQVEWVKPVVHIYDKGVHNNADILELDGFRIGRIIGEYLLQLGHQRIAFVTSTFETKQVTRVRRLEGLRAVYEEQGLDSIKNILVCSPESELSDAKAVPEGYELGYHMAKKLIERNENVTAFVAINDMIAIGIMDAITDSGKQIPTDYSVCGCDNTSVSKYKGISLTSVESYARQTGREAIDILVRKIEAGNHLSELEDSPDGITRVEYFPKLIVRKSTGPCENK</sequence>
<dbReference type="RefSeq" id="WP_187027811.1">
    <property type="nucleotide sequence ID" value="NZ_AP023420.1"/>
</dbReference>
<feature type="domain" description="HTH lacI-type" evidence="4">
    <location>
        <begin position="6"/>
        <end position="62"/>
    </location>
</feature>
<dbReference type="Gene3D" id="1.10.260.40">
    <property type="entry name" value="lambda repressor-like DNA-binding domains"/>
    <property type="match status" value="1"/>
</dbReference>
<evidence type="ECO:0000313" key="6">
    <source>
        <dbReference type="Proteomes" id="UP000679848"/>
    </source>
</evidence>
<name>A0A810QCQ2_9FIRM</name>
<dbReference type="KEGG" id="pfaa:MM59RIKEN_13360"/>
<evidence type="ECO:0000256" key="1">
    <source>
        <dbReference type="ARBA" id="ARBA00023015"/>
    </source>
</evidence>
<gene>
    <name evidence="5" type="ORF">MM59RIKEN_13360</name>
</gene>
<dbReference type="PANTHER" id="PTHR30146">
    <property type="entry name" value="LACI-RELATED TRANSCRIPTIONAL REPRESSOR"/>
    <property type="match status" value="1"/>
</dbReference>